<dbReference type="EC" id="6.3.5.3" evidence="8"/>
<dbReference type="InterPro" id="IPR029062">
    <property type="entry name" value="Class_I_gatase-like"/>
</dbReference>
<evidence type="ECO:0000313" key="9">
    <source>
        <dbReference type="EMBL" id="AXA35641.1"/>
    </source>
</evidence>
<protein>
    <recommendedName>
        <fullName evidence="8">Phosphoribosylformylglycinamidine synthase subunit PurQ</fullName>
        <shortName evidence="8">FGAM synthase</shortName>
        <ecNumber evidence="8">6.3.5.3</ecNumber>
    </recommendedName>
    <alternativeName>
        <fullName evidence="8">Formylglycinamide ribonucleotide amidotransferase subunit I</fullName>
        <shortName evidence="8">FGAR amidotransferase I</shortName>
        <shortName evidence="8">FGAR-AT I</shortName>
    </alternativeName>
    <alternativeName>
        <fullName evidence="8">Glutaminase PurQ</fullName>
        <ecNumber evidence="8">3.5.1.2</ecNumber>
    </alternativeName>
    <alternativeName>
        <fullName evidence="8">Phosphoribosylformylglycinamidine synthase subunit I</fullName>
    </alternativeName>
</protein>
<feature type="active site" evidence="8">
    <location>
        <position position="203"/>
    </location>
</feature>
<dbReference type="GO" id="GO:0005524">
    <property type="term" value="F:ATP binding"/>
    <property type="evidence" value="ECO:0007669"/>
    <property type="project" value="UniProtKB-KW"/>
</dbReference>
<evidence type="ECO:0000256" key="2">
    <source>
        <dbReference type="ARBA" id="ARBA00022598"/>
    </source>
</evidence>
<dbReference type="GO" id="GO:0016740">
    <property type="term" value="F:transferase activity"/>
    <property type="evidence" value="ECO:0007669"/>
    <property type="project" value="UniProtKB-KW"/>
</dbReference>
<dbReference type="InterPro" id="IPR010075">
    <property type="entry name" value="PRibForGlyAmidine_synth_PurQ"/>
</dbReference>
<comment type="pathway">
    <text evidence="8">Purine metabolism; IMP biosynthesis via de novo pathway; 5-amino-1-(5-phospho-D-ribosyl)imidazole from N(2)-formyl-N(1)-(5-phospho-D-ribosyl)glycinamide: step 1/2.</text>
</comment>
<name>A0A2Z4Y364_SUMC1</name>
<dbReference type="HAMAP" id="MF_00421">
    <property type="entry name" value="PurQ"/>
    <property type="match status" value="1"/>
</dbReference>
<keyword evidence="6 8" id="KW-0067">ATP-binding</keyword>
<keyword evidence="3 8" id="KW-0547">Nucleotide-binding</keyword>
<dbReference type="CDD" id="cd01740">
    <property type="entry name" value="GATase1_FGAR_AT"/>
    <property type="match status" value="1"/>
</dbReference>
<keyword evidence="4 8" id="KW-0658">Purine biosynthesis</keyword>
<organism evidence="9 10">
    <name type="scientific">Sumerlaea chitinivorans</name>
    <dbReference type="NCBI Taxonomy" id="2250252"/>
    <lineage>
        <taxon>Bacteria</taxon>
        <taxon>Candidatus Sumerlaeota</taxon>
        <taxon>Candidatus Sumerlaeia</taxon>
        <taxon>Candidatus Sumerlaeales</taxon>
        <taxon>Candidatus Sumerlaeaceae</taxon>
        <taxon>Candidatus Sumerlaea</taxon>
    </lineage>
</organism>
<accession>A0A2Z4Y364</accession>
<feature type="active site" evidence="8">
    <location>
        <position position="201"/>
    </location>
</feature>
<sequence length="230" mass="25059">MKAAVVCFPGSNCEMDTVRAIRAVCECDPVLVWHKDRIPKDCDLVVLPGGFSYGDYLRVGAIARISPVMQSVIEFARAGGLILGICNGFQILVEAGLLPGALIRNRKLRFICKWVHLRVERKDTPFTSQCPDVIRIPIAHATGNYYASSSDLAEIEAKKLVVFRYSSCRGEVAPTFNPNGSVNNIAGIVSEQGNVLGMMPHPERAISAELGGADGVFIWRSLVESLAARR</sequence>
<comment type="function">
    <text evidence="8">Part of the phosphoribosylformylglycinamidine synthase complex involved in the purines biosynthetic pathway. Catalyzes the ATP-dependent conversion of formylglycinamide ribonucleotide (FGAR) and glutamine to yield formylglycinamidine ribonucleotide (FGAM) and glutamate. The FGAM synthase complex is composed of three subunits. PurQ produces an ammonia molecule by converting glutamine to glutamate. PurL transfers the ammonia molecule to FGAR to form FGAM in an ATP-dependent manner. PurS interacts with PurQ and PurL and is thought to assist in the transfer of the ammonia molecule from PurQ to PurL.</text>
</comment>
<dbReference type="SUPFAM" id="SSF52317">
    <property type="entry name" value="Class I glutamine amidotransferase-like"/>
    <property type="match status" value="1"/>
</dbReference>
<evidence type="ECO:0000256" key="4">
    <source>
        <dbReference type="ARBA" id="ARBA00022755"/>
    </source>
</evidence>
<evidence type="ECO:0000256" key="1">
    <source>
        <dbReference type="ARBA" id="ARBA00022490"/>
    </source>
</evidence>
<comment type="catalytic activity">
    <reaction evidence="8">
        <text>N(2)-formyl-N(1)-(5-phospho-beta-D-ribosyl)glycinamide + L-glutamine + ATP + H2O = 2-formamido-N(1)-(5-O-phospho-beta-D-ribosyl)acetamidine + L-glutamate + ADP + phosphate + H(+)</text>
        <dbReference type="Rhea" id="RHEA:17129"/>
        <dbReference type="ChEBI" id="CHEBI:15377"/>
        <dbReference type="ChEBI" id="CHEBI:15378"/>
        <dbReference type="ChEBI" id="CHEBI:29985"/>
        <dbReference type="ChEBI" id="CHEBI:30616"/>
        <dbReference type="ChEBI" id="CHEBI:43474"/>
        <dbReference type="ChEBI" id="CHEBI:58359"/>
        <dbReference type="ChEBI" id="CHEBI:147286"/>
        <dbReference type="ChEBI" id="CHEBI:147287"/>
        <dbReference type="ChEBI" id="CHEBI:456216"/>
        <dbReference type="EC" id="6.3.5.3"/>
    </reaction>
</comment>
<dbReference type="SMART" id="SM01211">
    <property type="entry name" value="GATase_5"/>
    <property type="match status" value="1"/>
</dbReference>
<keyword evidence="2 8" id="KW-0436">Ligase</keyword>
<dbReference type="PANTHER" id="PTHR47552:SF1">
    <property type="entry name" value="PHOSPHORIBOSYLFORMYLGLYCINAMIDINE SYNTHASE SUBUNIT PURQ"/>
    <property type="match status" value="1"/>
</dbReference>
<dbReference type="GO" id="GO:0004642">
    <property type="term" value="F:phosphoribosylformylglycinamidine synthase activity"/>
    <property type="evidence" value="ECO:0007669"/>
    <property type="project" value="UniProtKB-UniRule"/>
</dbReference>
<evidence type="ECO:0000313" key="10">
    <source>
        <dbReference type="Proteomes" id="UP000262583"/>
    </source>
</evidence>
<dbReference type="Proteomes" id="UP000262583">
    <property type="component" value="Chromosome"/>
</dbReference>
<gene>
    <name evidence="8" type="primary">purQ</name>
    <name evidence="9" type="ORF">BRCON_0864</name>
</gene>
<keyword evidence="1 8" id="KW-0963">Cytoplasm</keyword>
<dbReference type="UniPathway" id="UPA00074">
    <property type="reaction ID" value="UER00128"/>
</dbReference>
<comment type="subcellular location">
    <subcellularLocation>
        <location evidence="8">Cytoplasm</location>
    </subcellularLocation>
</comment>
<evidence type="ECO:0000256" key="3">
    <source>
        <dbReference type="ARBA" id="ARBA00022741"/>
    </source>
</evidence>
<feature type="active site" description="Nucleophile" evidence="8">
    <location>
        <position position="86"/>
    </location>
</feature>
<keyword evidence="7 8" id="KW-0315">Glutamine amidotransferase</keyword>
<dbReference type="EMBL" id="CP030759">
    <property type="protein sequence ID" value="AXA35641.1"/>
    <property type="molecule type" value="Genomic_DNA"/>
</dbReference>
<comment type="catalytic activity">
    <reaction evidence="8">
        <text>L-glutamine + H2O = L-glutamate + NH4(+)</text>
        <dbReference type="Rhea" id="RHEA:15889"/>
        <dbReference type="ChEBI" id="CHEBI:15377"/>
        <dbReference type="ChEBI" id="CHEBI:28938"/>
        <dbReference type="ChEBI" id="CHEBI:29985"/>
        <dbReference type="ChEBI" id="CHEBI:58359"/>
        <dbReference type="EC" id="3.5.1.2"/>
    </reaction>
</comment>
<proteinExistence type="inferred from homology"/>
<comment type="subunit">
    <text evidence="8">Part of the FGAM synthase complex composed of 1 PurL, 1 PurQ and 2 PurS subunits.</text>
</comment>
<dbReference type="NCBIfam" id="TIGR01737">
    <property type="entry name" value="FGAM_synth_I"/>
    <property type="match status" value="1"/>
</dbReference>
<evidence type="ECO:0000256" key="6">
    <source>
        <dbReference type="ARBA" id="ARBA00022840"/>
    </source>
</evidence>
<reference evidence="9 10" key="1">
    <citation type="submission" date="2018-05" db="EMBL/GenBank/DDBJ databases">
        <title>A metagenomic window into the 2 km-deep terrestrial subsurface aquifer revealed taxonomically and functionally diverse microbial community comprising novel uncultured bacterial lineages.</title>
        <authorList>
            <person name="Kadnikov V.V."/>
            <person name="Mardanov A.V."/>
            <person name="Beletsky A.V."/>
            <person name="Banks D."/>
            <person name="Pimenov N.V."/>
            <person name="Frank Y.A."/>
            <person name="Karnachuk O.V."/>
            <person name="Ravin N.V."/>
        </authorList>
    </citation>
    <scope>NUCLEOTIDE SEQUENCE [LARGE SCALE GENOMIC DNA]</scope>
    <source>
        <strain evidence="9">BY</strain>
    </source>
</reference>
<dbReference type="GO" id="GO:0006189">
    <property type="term" value="P:'de novo' IMP biosynthetic process"/>
    <property type="evidence" value="ECO:0007669"/>
    <property type="project" value="UniProtKB-UniRule"/>
</dbReference>
<dbReference type="PANTHER" id="PTHR47552">
    <property type="entry name" value="PHOSPHORIBOSYLFORMYLGLYCINAMIDINE SYNTHASE SUBUNIT PURQ"/>
    <property type="match status" value="1"/>
</dbReference>
<keyword evidence="9" id="KW-0808">Transferase</keyword>
<dbReference type="KEGG" id="schv:BRCON_0864"/>
<keyword evidence="5 8" id="KW-0378">Hydrolase</keyword>
<dbReference type="PIRSF" id="PIRSF001586">
    <property type="entry name" value="FGAM_synth_I"/>
    <property type="match status" value="1"/>
</dbReference>
<dbReference type="PROSITE" id="PS51273">
    <property type="entry name" value="GATASE_TYPE_1"/>
    <property type="match status" value="1"/>
</dbReference>
<evidence type="ECO:0000256" key="8">
    <source>
        <dbReference type="HAMAP-Rule" id="MF_00421"/>
    </source>
</evidence>
<evidence type="ECO:0000256" key="5">
    <source>
        <dbReference type="ARBA" id="ARBA00022801"/>
    </source>
</evidence>
<dbReference type="Gene3D" id="3.40.50.880">
    <property type="match status" value="1"/>
</dbReference>
<dbReference type="Pfam" id="PF13507">
    <property type="entry name" value="GATase_5"/>
    <property type="match status" value="1"/>
</dbReference>
<dbReference type="NCBIfam" id="NF002957">
    <property type="entry name" value="PRK03619.1"/>
    <property type="match status" value="1"/>
</dbReference>
<evidence type="ECO:0000256" key="7">
    <source>
        <dbReference type="ARBA" id="ARBA00022962"/>
    </source>
</evidence>
<dbReference type="GO" id="GO:0004359">
    <property type="term" value="F:glutaminase activity"/>
    <property type="evidence" value="ECO:0007669"/>
    <property type="project" value="UniProtKB-EC"/>
</dbReference>
<dbReference type="EC" id="3.5.1.2" evidence="8"/>
<dbReference type="GO" id="GO:0005737">
    <property type="term" value="C:cytoplasm"/>
    <property type="evidence" value="ECO:0007669"/>
    <property type="project" value="UniProtKB-SubCell"/>
</dbReference>
<dbReference type="AlphaFoldDB" id="A0A2Z4Y364"/>